<organism evidence="5 6">
    <name type="scientific">Natronocalculus amylovorans</name>
    <dbReference type="NCBI Taxonomy" id="2917812"/>
    <lineage>
        <taxon>Archaea</taxon>
        <taxon>Methanobacteriati</taxon>
        <taxon>Methanobacteriota</taxon>
        <taxon>Stenosarchaea group</taxon>
        <taxon>Halobacteria</taxon>
        <taxon>Halobacteriales</taxon>
        <taxon>Haloferacaceae</taxon>
        <taxon>Natronocalculus</taxon>
    </lineage>
</organism>
<dbReference type="AlphaFoldDB" id="A0AAE3FZ88"/>
<dbReference type="GO" id="GO:0008725">
    <property type="term" value="F:DNA-3-methyladenine glycosylase activity"/>
    <property type="evidence" value="ECO:0007669"/>
    <property type="project" value="TreeGrafter"/>
</dbReference>
<dbReference type="Gene3D" id="1.10.340.30">
    <property type="entry name" value="Hypothetical protein, domain 2"/>
    <property type="match status" value="1"/>
</dbReference>
<dbReference type="Gene3D" id="1.10.1670.40">
    <property type="match status" value="1"/>
</dbReference>
<evidence type="ECO:0000256" key="3">
    <source>
        <dbReference type="ARBA" id="ARBA00023204"/>
    </source>
</evidence>
<keyword evidence="2" id="KW-0227">DNA damage</keyword>
<evidence type="ECO:0000256" key="2">
    <source>
        <dbReference type="ARBA" id="ARBA00022763"/>
    </source>
</evidence>
<evidence type="ECO:0000313" key="6">
    <source>
        <dbReference type="Proteomes" id="UP001203207"/>
    </source>
</evidence>
<evidence type="ECO:0000313" key="5">
    <source>
        <dbReference type="EMBL" id="MCL9817920.1"/>
    </source>
</evidence>
<gene>
    <name evidence="5" type="ORF">AArcSt2_13330</name>
</gene>
<dbReference type="PANTHER" id="PTHR43003">
    <property type="entry name" value="DNA-3-METHYLADENINE GLYCOSYLASE"/>
    <property type="match status" value="1"/>
</dbReference>
<dbReference type="GO" id="GO:0006307">
    <property type="term" value="P:DNA alkylation repair"/>
    <property type="evidence" value="ECO:0007669"/>
    <property type="project" value="TreeGrafter"/>
</dbReference>
<dbReference type="EMBL" id="JAKRVX010000006">
    <property type="protein sequence ID" value="MCL9817920.1"/>
    <property type="molecule type" value="Genomic_DNA"/>
</dbReference>
<dbReference type="GO" id="GO:0032131">
    <property type="term" value="F:alkylated DNA binding"/>
    <property type="evidence" value="ECO:0007669"/>
    <property type="project" value="TreeGrafter"/>
</dbReference>
<keyword evidence="6" id="KW-1185">Reference proteome</keyword>
<feature type="domain" description="HhH-GPD" evidence="4">
    <location>
        <begin position="40"/>
        <end position="190"/>
    </location>
</feature>
<evidence type="ECO:0000259" key="4">
    <source>
        <dbReference type="SMART" id="SM00478"/>
    </source>
</evidence>
<dbReference type="GO" id="GO:0006285">
    <property type="term" value="P:base-excision repair, AP site formation"/>
    <property type="evidence" value="ECO:0007669"/>
    <property type="project" value="TreeGrafter"/>
</dbReference>
<dbReference type="InterPro" id="IPR011257">
    <property type="entry name" value="DNA_glycosylase"/>
</dbReference>
<dbReference type="FunFam" id="1.10.340.30:FF:000004">
    <property type="entry name" value="DNA-3-methyladenine glycosylase II"/>
    <property type="match status" value="1"/>
</dbReference>
<reference evidence="5" key="2">
    <citation type="submission" date="2022-02" db="EMBL/GenBank/DDBJ databases">
        <authorList>
            <person name="Elcheninov A.G."/>
            <person name="Sorokin D.Y."/>
            <person name="Kublanov I.V."/>
        </authorList>
    </citation>
    <scope>NUCLEOTIDE SEQUENCE</scope>
    <source>
        <strain evidence="5">AArc-St2</strain>
    </source>
</reference>
<dbReference type="Pfam" id="PF00730">
    <property type="entry name" value="HhH-GPD"/>
    <property type="match status" value="1"/>
</dbReference>
<sequence>MSDPYETLRETDIGPLIEEYGEIELSVADDLFERMVISVVNQLISTEAARTIRGQLFDEFAITPDAMLAADDVSLRSVGLSPQKIEYIKSIARWSKTENITADSFSEMDDEAVIEELTTIRGVGEWTAKMTLMFGLGREDVFPVEDLAVRRGMEQYFGDETRAEMRSRAAQWTPYRSYATLYIWNQYVRENSSVEDIVVE</sequence>
<name>A0AAE3FZ88_9EURY</name>
<dbReference type="Proteomes" id="UP001203207">
    <property type="component" value="Unassembled WGS sequence"/>
</dbReference>
<dbReference type="RefSeq" id="WP_250585293.1">
    <property type="nucleotide sequence ID" value="NZ_JAKRVX010000006.1"/>
</dbReference>
<comment type="similarity">
    <text evidence="1">Belongs to the alkylbase DNA glycosidase AlkA family.</text>
</comment>
<accession>A0AAE3FZ88</accession>
<dbReference type="SUPFAM" id="SSF48150">
    <property type="entry name" value="DNA-glycosylase"/>
    <property type="match status" value="1"/>
</dbReference>
<dbReference type="PANTHER" id="PTHR43003:SF5">
    <property type="entry name" value="DNA-3-METHYLADENINE GLYCOSYLASE"/>
    <property type="match status" value="1"/>
</dbReference>
<dbReference type="InterPro" id="IPR051912">
    <property type="entry name" value="Alkylbase_DNA_Glycosylase/TA"/>
</dbReference>
<dbReference type="InterPro" id="IPR003265">
    <property type="entry name" value="HhH-GPD_domain"/>
</dbReference>
<comment type="caution">
    <text evidence="5">The sequence shown here is derived from an EMBL/GenBank/DDBJ whole genome shotgun (WGS) entry which is preliminary data.</text>
</comment>
<keyword evidence="3" id="KW-0234">DNA repair</keyword>
<evidence type="ECO:0000256" key="1">
    <source>
        <dbReference type="ARBA" id="ARBA00010817"/>
    </source>
</evidence>
<protein>
    <submittedName>
        <fullName evidence="5">DNA-3-methyladenine glycosylase 2 family protein</fullName>
    </submittedName>
</protein>
<dbReference type="GO" id="GO:0032993">
    <property type="term" value="C:protein-DNA complex"/>
    <property type="evidence" value="ECO:0007669"/>
    <property type="project" value="TreeGrafter"/>
</dbReference>
<dbReference type="GO" id="GO:0043916">
    <property type="term" value="F:DNA-7-methylguanine glycosylase activity"/>
    <property type="evidence" value="ECO:0007669"/>
    <property type="project" value="TreeGrafter"/>
</dbReference>
<proteinExistence type="inferred from homology"/>
<dbReference type="CDD" id="cd00056">
    <property type="entry name" value="ENDO3c"/>
    <property type="match status" value="1"/>
</dbReference>
<reference evidence="5" key="1">
    <citation type="journal article" date="2022" name="Syst. Appl. Microbiol.">
        <title>Natronocalculus amylovorans gen. nov., sp. nov., and Natranaeroarchaeum aerophilus sp. nov., dominant culturable amylolytic natronoarchaea from hypersaline soda lakes in southwestern Siberia.</title>
        <authorList>
            <person name="Sorokin D.Y."/>
            <person name="Elcheninov A.G."/>
            <person name="Khizhniak T.V."/>
            <person name="Koenen M."/>
            <person name="Bale N.J."/>
            <person name="Damste J.S.S."/>
            <person name="Kublanov I.V."/>
        </authorList>
    </citation>
    <scope>NUCLEOTIDE SEQUENCE</scope>
    <source>
        <strain evidence="5">AArc-St2</strain>
    </source>
</reference>
<dbReference type="SMART" id="SM00478">
    <property type="entry name" value="ENDO3c"/>
    <property type="match status" value="1"/>
</dbReference>